<feature type="region of interest" description="Disordered" evidence="1">
    <location>
        <begin position="68"/>
        <end position="93"/>
    </location>
</feature>
<feature type="compositionally biased region" description="Polar residues" evidence="1">
    <location>
        <begin position="82"/>
        <end position="93"/>
    </location>
</feature>
<evidence type="ECO:0000313" key="3">
    <source>
        <dbReference type="Proteomes" id="UP001632037"/>
    </source>
</evidence>
<accession>A0ABD3ETE2</accession>
<feature type="region of interest" description="Disordered" evidence="1">
    <location>
        <begin position="14"/>
        <end position="37"/>
    </location>
</feature>
<gene>
    <name evidence="2" type="ORF">V7S43_017301</name>
</gene>
<comment type="caution">
    <text evidence="2">The sequence shown here is derived from an EMBL/GenBank/DDBJ whole genome shotgun (WGS) entry which is preliminary data.</text>
</comment>
<proteinExistence type="predicted"/>
<evidence type="ECO:0000256" key="1">
    <source>
        <dbReference type="SAM" id="MobiDB-lite"/>
    </source>
</evidence>
<keyword evidence="3" id="KW-1185">Reference proteome</keyword>
<organism evidence="2 3">
    <name type="scientific">Phytophthora oleae</name>
    <dbReference type="NCBI Taxonomy" id="2107226"/>
    <lineage>
        <taxon>Eukaryota</taxon>
        <taxon>Sar</taxon>
        <taxon>Stramenopiles</taxon>
        <taxon>Oomycota</taxon>
        <taxon>Peronosporomycetes</taxon>
        <taxon>Peronosporales</taxon>
        <taxon>Peronosporaceae</taxon>
        <taxon>Phytophthora</taxon>
    </lineage>
</organism>
<dbReference type="Proteomes" id="UP001632037">
    <property type="component" value="Unassembled WGS sequence"/>
</dbReference>
<name>A0ABD3ETE2_9STRA</name>
<sequence>MDNFGRSFKLKFGQGRLPSLVPPAKDGQRDGTSPRRLAPVFTRKREPADTQAALLSVLVPLTRFIEDSKTSTSPASANAAPQTLSSSETKTKL</sequence>
<feature type="compositionally biased region" description="Low complexity" evidence="1">
    <location>
        <begin position="70"/>
        <end position="81"/>
    </location>
</feature>
<protein>
    <submittedName>
        <fullName evidence="2">Uncharacterized protein</fullName>
    </submittedName>
</protein>
<dbReference type="EMBL" id="JBIMZQ010000061">
    <property type="protein sequence ID" value="KAL3657728.1"/>
    <property type="molecule type" value="Genomic_DNA"/>
</dbReference>
<evidence type="ECO:0000313" key="2">
    <source>
        <dbReference type="EMBL" id="KAL3657728.1"/>
    </source>
</evidence>
<reference evidence="2 3" key="1">
    <citation type="submission" date="2024-09" db="EMBL/GenBank/DDBJ databases">
        <title>Genome sequencing and assembly of Phytophthora oleae, isolate VK10A, causative agent of rot of olive drupes.</title>
        <authorList>
            <person name="Conti Taguali S."/>
            <person name="Riolo M."/>
            <person name="La Spada F."/>
            <person name="Cacciola S.O."/>
            <person name="Dionisio G."/>
        </authorList>
    </citation>
    <scope>NUCLEOTIDE SEQUENCE [LARGE SCALE GENOMIC DNA]</scope>
    <source>
        <strain evidence="2 3">VK10A</strain>
    </source>
</reference>
<dbReference type="AlphaFoldDB" id="A0ABD3ETE2"/>